<dbReference type="Pfam" id="PF26483">
    <property type="entry name" value="DUF8155_C"/>
    <property type="match status" value="1"/>
</dbReference>
<evidence type="ECO:0000313" key="4">
    <source>
        <dbReference type="Proteomes" id="UP001596099"/>
    </source>
</evidence>
<reference evidence="3 4" key="1">
    <citation type="journal article" date="2019" name="Int. J. Syst. Evol. Microbiol.">
        <title>The Global Catalogue of Microorganisms (GCM) 10K type strain sequencing project: providing services to taxonomists for standard genome sequencing and annotation.</title>
        <authorList>
            <consortium name="The Broad Institute Genomics Platform"/>
            <consortium name="The Broad Institute Genome Sequencing Center for Infectious Disease"/>
            <person name="Wu L."/>
            <person name="Ma J."/>
        </authorList>
    </citation>
    <scope>NUCLEOTIDE SEQUENCE [LARGE SCALE GENOMIC DNA]</scope>
    <source>
        <strain evidence="3 4">CGMCC 1.12543</strain>
    </source>
</reference>
<evidence type="ECO:0008006" key="5">
    <source>
        <dbReference type="Google" id="ProtNLM"/>
    </source>
</evidence>
<comment type="caution">
    <text evidence="3">The sequence shown here is derived from an EMBL/GenBank/DDBJ whole genome shotgun (WGS) entry which is preliminary data.</text>
</comment>
<organism evidence="3 4">
    <name type="scientific">Halomarina salina</name>
    <dbReference type="NCBI Taxonomy" id="1872699"/>
    <lineage>
        <taxon>Archaea</taxon>
        <taxon>Methanobacteriati</taxon>
        <taxon>Methanobacteriota</taxon>
        <taxon>Stenosarchaea group</taxon>
        <taxon>Halobacteria</taxon>
        <taxon>Halobacteriales</taxon>
        <taxon>Natronomonadaceae</taxon>
        <taxon>Halomarina</taxon>
    </lineage>
</organism>
<dbReference type="InterPro" id="IPR058468">
    <property type="entry name" value="DUF8155_N"/>
</dbReference>
<gene>
    <name evidence="3" type="ORF">ACFPYI_07760</name>
</gene>
<dbReference type="EMBL" id="JBHSQH010000001">
    <property type="protein sequence ID" value="MFC5971225.1"/>
    <property type="molecule type" value="Genomic_DNA"/>
</dbReference>
<dbReference type="RefSeq" id="WP_247414133.1">
    <property type="nucleotide sequence ID" value="NZ_JALLGW010000001.1"/>
</dbReference>
<evidence type="ECO:0000313" key="3">
    <source>
        <dbReference type="EMBL" id="MFC5971225.1"/>
    </source>
</evidence>
<dbReference type="AlphaFoldDB" id="A0ABD5RL61"/>
<keyword evidence="4" id="KW-1185">Reference proteome</keyword>
<feature type="domain" description="DUF8155" evidence="1">
    <location>
        <begin position="4"/>
        <end position="152"/>
    </location>
</feature>
<dbReference type="InterPro" id="IPR058817">
    <property type="entry name" value="DUF8155_C"/>
</dbReference>
<evidence type="ECO:0000259" key="1">
    <source>
        <dbReference type="Pfam" id="PF26482"/>
    </source>
</evidence>
<dbReference type="Pfam" id="PF26482">
    <property type="entry name" value="DUF8155"/>
    <property type="match status" value="1"/>
</dbReference>
<sequence length="293" mass="30448">MAVTLPESVLERYPRLSLYNSPYVAHDAGCAIDLYPEVGPERATGAPSPVSGEVLDTRSVRAPPKPYAVEEDHLILVELDDDSPVDAPPGTVARLLHVEPSVAAGDHVAVGDSLGTLVRAGFFAPWVDNHVHLGFRPPDANPYRASGSVPIALGTDPLALDWDGTGRVRETGETYVVLDAPAHPDPGRLAGVASGEGRVLDGGLVHYPGGGAHGASDGPVTLFGQEVGVASGRDVIWNDLAVFANGERATGLSLFLARDAGFGAKVVCPDHAFAVGDDVEVTLDPTHDPTVLG</sequence>
<proteinExistence type="predicted"/>
<dbReference type="Proteomes" id="UP001596099">
    <property type="component" value="Unassembled WGS sequence"/>
</dbReference>
<name>A0ABD5RL61_9EURY</name>
<protein>
    <recommendedName>
        <fullName evidence="5">Peptidase M23 domain-containing protein</fullName>
    </recommendedName>
</protein>
<accession>A0ABD5RL61</accession>
<evidence type="ECO:0000259" key="2">
    <source>
        <dbReference type="Pfam" id="PF26483"/>
    </source>
</evidence>
<feature type="domain" description="DUF8155" evidence="2">
    <location>
        <begin position="159"/>
        <end position="283"/>
    </location>
</feature>